<sequence>MKMICHLFGDTPLTHHLASSCAQLATSIDLTRVSLYTDHVFEWAQGASEPLKLTINNGCFRTIMEMDSSGLTLTFAVVVIASSNIPLFDDSLLMLSKYVTNDSILIVDSEMGIGLETRVFHSLPNVGCVNTCSVGAVDVIGYSKFTVKSALKIVMLLPSCEMNRHLSNFVTMLSKSCDIQIASTAEDFHDAAWSKCLKHVAFDVPAILFGENRYSRLVSENRIRIVVEDLIDEVVALASCYGAKKWSSGISQLGITSLLNSLALKVTDKAVNEGLENYLLALVFHFLLLSDTYGRHCPALESVYPMLVNKISPPMGTLSPTVESNNNNASADLDELQELFFDAAQIPLDPDLEDTDIKDTKYLAFNNYRDYDRPSIRTKALEHNDSPDSSLDGMETLESASEFSIKCPPDKLKVTKHNYKAPMNFSGKKTYEQSHRKMAIGVVDRKALSEPLFKSREGVLLAMLNDGVYTTTTERYGSVSHNRTRRT</sequence>
<reference evidence="2" key="1">
    <citation type="journal article" date="2015" name="J. Biotechnol.">
        <title>The structure of the Cyberlindnera jadinii genome and its relation to Candida utilis analyzed by the occurrence of single nucleotide polymorphisms.</title>
        <authorList>
            <person name="Rupp O."/>
            <person name="Brinkrolf K."/>
            <person name="Buerth C."/>
            <person name="Kunigo M."/>
            <person name="Schneider J."/>
            <person name="Jaenicke S."/>
            <person name="Goesmann A."/>
            <person name="Puehler A."/>
            <person name="Jaeger K.-E."/>
            <person name="Ernst J.F."/>
        </authorList>
    </citation>
    <scope>NUCLEOTIDE SEQUENCE [LARGE SCALE GENOMIC DNA]</scope>
    <source>
        <strain evidence="2">ATCC 18201 / CBS 1600 / BCRC 20928 / JCM 3617 / NBRC 0987 / NRRL Y-1542</strain>
    </source>
</reference>
<organism evidence="1 2">
    <name type="scientific">Cyberlindnera jadinii (strain ATCC 18201 / CBS 1600 / BCRC 20928 / JCM 3617 / NBRC 0987 / NRRL Y-1542)</name>
    <name type="common">Torula yeast</name>
    <name type="synonym">Candida utilis</name>
    <dbReference type="NCBI Taxonomy" id="983966"/>
    <lineage>
        <taxon>Eukaryota</taxon>
        <taxon>Fungi</taxon>
        <taxon>Dikarya</taxon>
        <taxon>Ascomycota</taxon>
        <taxon>Saccharomycotina</taxon>
        <taxon>Saccharomycetes</taxon>
        <taxon>Phaffomycetales</taxon>
        <taxon>Phaffomycetaceae</taxon>
        <taxon>Cyberlindnera</taxon>
    </lineage>
</organism>
<name>A0A0H5C667_CYBJN</name>
<dbReference type="PROSITE" id="PS51257">
    <property type="entry name" value="PROKAR_LIPOPROTEIN"/>
    <property type="match status" value="1"/>
</dbReference>
<dbReference type="PANTHER" id="PTHR21708:SF34">
    <property type="entry name" value="OUTER SPORE WALL PROTEIN 2"/>
    <property type="match status" value="1"/>
</dbReference>
<proteinExistence type="predicted"/>
<dbReference type="InterPro" id="IPR051402">
    <property type="entry name" value="KPR-Related"/>
</dbReference>
<dbReference type="AlphaFoldDB" id="A0A0H5C667"/>
<evidence type="ECO:0000313" key="1">
    <source>
        <dbReference type="EMBL" id="CEP23660.1"/>
    </source>
</evidence>
<accession>A0A0H5C667</accession>
<protein>
    <submittedName>
        <fullName evidence="1">Uncharacterized protein</fullName>
    </submittedName>
</protein>
<dbReference type="Proteomes" id="UP000038830">
    <property type="component" value="Unassembled WGS sequence"/>
</dbReference>
<dbReference type="PANTHER" id="PTHR21708">
    <property type="entry name" value="PROBABLE 2-DEHYDROPANTOATE 2-REDUCTASE"/>
    <property type="match status" value="1"/>
</dbReference>
<dbReference type="EMBL" id="CDQK01000005">
    <property type="protein sequence ID" value="CEP23660.1"/>
    <property type="molecule type" value="Genomic_DNA"/>
</dbReference>
<dbReference type="GO" id="GO:0005737">
    <property type="term" value="C:cytoplasm"/>
    <property type="evidence" value="ECO:0007669"/>
    <property type="project" value="TreeGrafter"/>
</dbReference>
<evidence type="ECO:0000313" key="2">
    <source>
        <dbReference type="Proteomes" id="UP000038830"/>
    </source>
</evidence>
<gene>
    <name evidence="1" type="ORF">BN1211_4303</name>
</gene>